<keyword evidence="1" id="KW-1133">Transmembrane helix</keyword>
<dbReference type="Proteomes" id="UP000239485">
    <property type="component" value="Unassembled WGS sequence"/>
</dbReference>
<evidence type="ECO:0000313" key="3">
    <source>
        <dbReference type="Proteomes" id="UP000239485"/>
    </source>
</evidence>
<dbReference type="EMBL" id="PTJD01000001">
    <property type="protein sequence ID" value="PPK98780.1"/>
    <property type="molecule type" value="Genomic_DNA"/>
</dbReference>
<evidence type="ECO:0000313" key="2">
    <source>
        <dbReference type="EMBL" id="PPK98780.1"/>
    </source>
</evidence>
<dbReference type="RefSeq" id="WP_245886333.1">
    <property type="nucleotide sequence ID" value="NZ_PTJD01000001.1"/>
</dbReference>
<proteinExistence type="predicted"/>
<evidence type="ECO:0008006" key="4">
    <source>
        <dbReference type="Google" id="ProtNLM"/>
    </source>
</evidence>
<comment type="caution">
    <text evidence="2">The sequence shown here is derived from an EMBL/GenBank/DDBJ whole genome shotgun (WGS) entry which is preliminary data.</text>
</comment>
<sequence length="86" mass="9011">MSTHFPSQFPVRFLGRTLQAARQRARAARARGEVDLGASALEWAIIAAIVVVAASVIGGALYGVVKAKSTKLETCANQPVNTTCAV</sequence>
<feature type="transmembrane region" description="Helical" evidence="1">
    <location>
        <begin position="43"/>
        <end position="65"/>
    </location>
</feature>
<gene>
    <name evidence="2" type="ORF">CLV92_101481</name>
</gene>
<dbReference type="AlphaFoldDB" id="A0A2S6IX21"/>
<organism evidence="2 3">
    <name type="scientific">Kineococcus xinjiangensis</name>
    <dbReference type="NCBI Taxonomy" id="512762"/>
    <lineage>
        <taxon>Bacteria</taxon>
        <taxon>Bacillati</taxon>
        <taxon>Actinomycetota</taxon>
        <taxon>Actinomycetes</taxon>
        <taxon>Kineosporiales</taxon>
        <taxon>Kineosporiaceae</taxon>
        <taxon>Kineococcus</taxon>
    </lineage>
</organism>
<keyword evidence="1" id="KW-0472">Membrane</keyword>
<evidence type="ECO:0000256" key="1">
    <source>
        <dbReference type="SAM" id="Phobius"/>
    </source>
</evidence>
<reference evidence="2 3" key="1">
    <citation type="submission" date="2018-02" db="EMBL/GenBank/DDBJ databases">
        <title>Genomic Encyclopedia of Archaeal and Bacterial Type Strains, Phase II (KMG-II): from individual species to whole genera.</title>
        <authorList>
            <person name="Goeker M."/>
        </authorList>
    </citation>
    <scope>NUCLEOTIDE SEQUENCE [LARGE SCALE GENOMIC DNA]</scope>
    <source>
        <strain evidence="2 3">DSM 22857</strain>
    </source>
</reference>
<accession>A0A2S6IX21</accession>
<keyword evidence="3" id="KW-1185">Reference proteome</keyword>
<keyword evidence="1" id="KW-0812">Transmembrane</keyword>
<name>A0A2S6IX21_9ACTN</name>
<protein>
    <recommendedName>
        <fullName evidence="4">Flp pilus assembly pilin Flp</fullName>
    </recommendedName>
</protein>